<proteinExistence type="predicted"/>
<dbReference type="Pfam" id="PF20049">
    <property type="entry name" value="DUF6451"/>
    <property type="match status" value="1"/>
</dbReference>
<evidence type="ECO:0000313" key="1">
    <source>
        <dbReference type="EMBL" id="VDP45472.1"/>
    </source>
</evidence>
<name>A0A183N3X5_9TREM</name>
<sequence length="87" mass="9505">MYLGSIINEQGGLDADIKASIGKSGTTIPQLKNIWNSKQLSGSIKVSIFNRNVKTVLLYGAEMWRTATTIIKTAIYANYLTSIGRVP</sequence>
<dbReference type="Proteomes" id="UP000277204">
    <property type="component" value="Unassembled WGS sequence"/>
</dbReference>
<accession>A0A183N3X5</accession>
<protein>
    <submittedName>
        <fullName evidence="1">Uncharacterized protein</fullName>
    </submittedName>
</protein>
<gene>
    <name evidence="1" type="ORF">SMRZ_LOCUS23000</name>
</gene>
<dbReference type="EMBL" id="UZAI01019456">
    <property type="protein sequence ID" value="VDP45472.1"/>
    <property type="molecule type" value="Genomic_DNA"/>
</dbReference>
<dbReference type="InterPro" id="IPR045609">
    <property type="entry name" value="DUF6451"/>
</dbReference>
<dbReference type="AlphaFoldDB" id="A0A183N3X5"/>
<reference evidence="1 2" key="1">
    <citation type="submission" date="2018-11" db="EMBL/GenBank/DDBJ databases">
        <authorList>
            <consortium name="Pathogen Informatics"/>
        </authorList>
    </citation>
    <scope>NUCLEOTIDE SEQUENCE [LARGE SCALE GENOMIC DNA]</scope>
    <source>
        <strain evidence="1 2">Zambia</strain>
    </source>
</reference>
<evidence type="ECO:0000313" key="2">
    <source>
        <dbReference type="Proteomes" id="UP000277204"/>
    </source>
</evidence>
<organism evidence="1 2">
    <name type="scientific">Schistosoma margrebowiei</name>
    <dbReference type="NCBI Taxonomy" id="48269"/>
    <lineage>
        <taxon>Eukaryota</taxon>
        <taxon>Metazoa</taxon>
        <taxon>Spiralia</taxon>
        <taxon>Lophotrochozoa</taxon>
        <taxon>Platyhelminthes</taxon>
        <taxon>Trematoda</taxon>
        <taxon>Digenea</taxon>
        <taxon>Strigeidida</taxon>
        <taxon>Schistosomatoidea</taxon>
        <taxon>Schistosomatidae</taxon>
        <taxon>Schistosoma</taxon>
    </lineage>
</organism>
<keyword evidence="2" id="KW-1185">Reference proteome</keyword>